<evidence type="ECO:0000313" key="18">
    <source>
        <dbReference type="Proteomes" id="UP000058857"/>
    </source>
</evidence>
<keyword evidence="13 14" id="KW-0472">Membrane</keyword>
<keyword evidence="4" id="KW-0997">Cell inner membrane</keyword>
<evidence type="ECO:0000256" key="8">
    <source>
        <dbReference type="ARBA" id="ARBA00022967"/>
    </source>
</evidence>
<evidence type="ECO:0000256" key="11">
    <source>
        <dbReference type="ARBA" id="ARBA00023027"/>
    </source>
</evidence>
<keyword evidence="3 14" id="KW-0004">4Fe-4S</keyword>
<keyword evidence="5 14" id="KW-0874">Quinone</keyword>
<evidence type="ECO:0000256" key="10">
    <source>
        <dbReference type="ARBA" id="ARBA00023014"/>
    </source>
</evidence>
<feature type="binding site" evidence="14">
    <location>
        <position position="99"/>
    </location>
    <ligand>
        <name>[4Fe-4S] cluster</name>
        <dbReference type="ChEBI" id="CHEBI:49883"/>
        <label>1</label>
    </ligand>
</feature>
<name>A0A0S2ILK4_LEPBO</name>
<keyword evidence="10 14" id="KW-0411">Iron-sulfur</keyword>
<dbReference type="GO" id="GO:0048038">
    <property type="term" value="F:quinone binding"/>
    <property type="evidence" value="ECO:0007669"/>
    <property type="project" value="UniProtKB-KW"/>
</dbReference>
<feature type="binding site" evidence="14">
    <location>
        <position position="155"/>
    </location>
    <ligand>
        <name>[4Fe-4S] cluster</name>
        <dbReference type="ChEBI" id="CHEBI:49883"/>
        <label>1</label>
    </ligand>
</feature>
<comment type="subunit">
    <text evidence="14">NDH-1 is composed of 14 different subunits. Subunits NuoA, H, J, K, L, M, N constitute the membrane sector of the complex.</text>
</comment>
<feature type="binding site" evidence="14">
    <location>
        <position position="148"/>
    </location>
    <ligand>
        <name>[4Fe-4S] cluster</name>
        <dbReference type="ChEBI" id="CHEBI:49883"/>
        <label>2</label>
    </ligand>
</feature>
<dbReference type="PROSITE" id="PS00198">
    <property type="entry name" value="4FE4S_FER_1"/>
    <property type="match status" value="1"/>
</dbReference>
<dbReference type="InterPro" id="IPR017900">
    <property type="entry name" value="4Fe4S_Fe_S_CS"/>
</dbReference>
<dbReference type="GO" id="GO:0005506">
    <property type="term" value="F:iron ion binding"/>
    <property type="evidence" value="ECO:0007669"/>
    <property type="project" value="UniProtKB-UniRule"/>
</dbReference>
<dbReference type="GO" id="GO:0005886">
    <property type="term" value="C:plasma membrane"/>
    <property type="evidence" value="ECO:0007669"/>
    <property type="project" value="UniProtKB-SubCell"/>
</dbReference>
<evidence type="ECO:0000313" key="17">
    <source>
        <dbReference type="EMBL" id="ALO24534.1"/>
    </source>
</evidence>
<dbReference type="GO" id="GO:0050136">
    <property type="term" value="F:NADH dehydrogenase (quinone) (non-electrogenic) activity"/>
    <property type="evidence" value="ECO:0007669"/>
    <property type="project" value="UniProtKB-UniRule"/>
</dbReference>
<reference evidence="17 18" key="1">
    <citation type="journal article" date="2015" name="PLoS Negl. Trop. Dis.">
        <title>Distribution of Plasmids in Distinct Leptospira Pathogenic Species.</title>
        <authorList>
            <person name="Wang Y."/>
            <person name="Zhuang X."/>
            <person name="Zhong Y."/>
            <person name="Zhang C."/>
            <person name="Zhang Y."/>
            <person name="Zeng L."/>
            <person name="Zhu Y."/>
            <person name="He P."/>
            <person name="Dong K."/>
            <person name="Pal U."/>
            <person name="Guo X."/>
            <person name="Qin J."/>
        </authorList>
    </citation>
    <scope>NUCLEOTIDE SEQUENCE [LARGE SCALE GENOMIC DNA]</scope>
    <source>
        <strain evidence="17 18">56604</strain>
    </source>
</reference>
<feature type="binding site" evidence="14">
    <location>
        <position position="145"/>
    </location>
    <ligand>
        <name>[4Fe-4S] cluster</name>
        <dbReference type="ChEBI" id="CHEBI:49883"/>
        <label>2</label>
    </ligand>
</feature>
<dbReference type="GO" id="GO:0051539">
    <property type="term" value="F:4 iron, 4 sulfur cluster binding"/>
    <property type="evidence" value="ECO:0007669"/>
    <property type="project" value="UniProtKB-KW"/>
</dbReference>
<keyword evidence="7" id="KW-0677">Repeat</keyword>
<keyword evidence="11 14" id="KW-0520">NAD</keyword>
<evidence type="ECO:0000256" key="13">
    <source>
        <dbReference type="ARBA" id="ARBA00023136"/>
    </source>
</evidence>
<comment type="catalytic activity">
    <reaction evidence="14">
        <text>a quinone + NADH + 5 H(+)(in) = a quinol + NAD(+) + 4 H(+)(out)</text>
        <dbReference type="Rhea" id="RHEA:57888"/>
        <dbReference type="ChEBI" id="CHEBI:15378"/>
        <dbReference type="ChEBI" id="CHEBI:24646"/>
        <dbReference type="ChEBI" id="CHEBI:57540"/>
        <dbReference type="ChEBI" id="CHEBI:57945"/>
        <dbReference type="ChEBI" id="CHEBI:132124"/>
    </reaction>
</comment>
<evidence type="ECO:0000256" key="6">
    <source>
        <dbReference type="ARBA" id="ARBA00022723"/>
    </source>
</evidence>
<feature type="domain" description="4Fe-4S ferredoxin-type" evidence="16">
    <location>
        <begin position="136"/>
        <end position="165"/>
    </location>
</feature>
<dbReference type="InterPro" id="IPR010226">
    <property type="entry name" value="NADH_quinone_OxRdtase_chainI"/>
</dbReference>
<evidence type="ECO:0000256" key="3">
    <source>
        <dbReference type="ARBA" id="ARBA00022485"/>
    </source>
</evidence>
<keyword evidence="9 14" id="KW-0408">Iron</keyword>
<proteinExistence type="inferred from homology"/>
<dbReference type="SUPFAM" id="SSF54862">
    <property type="entry name" value="4Fe-4S ferredoxins"/>
    <property type="match status" value="1"/>
</dbReference>
<dbReference type="PROSITE" id="PS51379">
    <property type="entry name" value="4FE4S_FER_2"/>
    <property type="match status" value="2"/>
</dbReference>
<evidence type="ECO:0000256" key="12">
    <source>
        <dbReference type="ARBA" id="ARBA00023075"/>
    </source>
</evidence>
<evidence type="ECO:0000256" key="9">
    <source>
        <dbReference type="ARBA" id="ARBA00023004"/>
    </source>
</evidence>
<dbReference type="FunFam" id="3.30.70.3270:FF:000009">
    <property type="entry name" value="NADH-quinone oxidoreductase subunit I"/>
    <property type="match status" value="1"/>
</dbReference>
<keyword evidence="8 14" id="KW-1278">Translocase</keyword>
<dbReference type="AlphaFoldDB" id="A0A0S2ILK4"/>
<feature type="binding site" evidence="14">
    <location>
        <position position="151"/>
    </location>
    <ligand>
        <name>[4Fe-4S] cluster</name>
        <dbReference type="ChEBI" id="CHEBI:49883"/>
        <label>2</label>
    </ligand>
</feature>
<comment type="similarity">
    <text evidence="1 14 15">Belongs to the complex I 23 kDa subunit family.</text>
</comment>
<evidence type="ECO:0000256" key="14">
    <source>
        <dbReference type="HAMAP-Rule" id="MF_01351"/>
    </source>
</evidence>
<dbReference type="EC" id="7.1.1.-" evidence="14"/>
<evidence type="ECO:0000256" key="15">
    <source>
        <dbReference type="RuleBase" id="RU004412"/>
    </source>
</evidence>
<evidence type="ECO:0000256" key="4">
    <source>
        <dbReference type="ARBA" id="ARBA00022519"/>
    </source>
</evidence>
<evidence type="ECO:0000256" key="7">
    <source>
        <dbReference type="ARBA" id="ARBA00022737"/>
    </source>
</evidence>
<feature type="binding site" evidence="14">
    <location>
        <position position="105"/>
    </location>
    <ligand>
        <name>[4Fe-4S] cluster</name>
        <dbReference type="ChEBI" id="CHEBI:49883"/>
        <label>1</label>
    </ligand>
</feature>
<accession>A0A0S2ILK4</accession>
<evidence type="ECO:0000256" key="5">
    <source>
        <dbReference type="ARBA" id="ARBA00022719"/>
    </source>
</evidence>
<dbReference type="Pfam" id="PF00037">
    <property type="entry name" value="Fer4"/>
    <property type="match status" value="1"/>
</dbReference>
<dbReference type="PATRIC" id="fig|280505.15.peg.161"/>
<comment type="cofactor">
    <cofactor evidence="14 15">
        <name>[4Fe-4S] cluster</name>
        <dbReference type="ChEBI" id="CHEBI:49883"/>
    </cofactor>
    <text evidence="14 15">Binds 2 [4Fe-4S] clusters per subunit.</text>
</comment>
<feature type="binding site" evidence="14">
    <location>
        <position position="102"/>
    </location>
    <ligand>
        <name>[4Fe-4S] cluster</name>
        <dbReference type="ChEBI" id="CHEBI:49883"/>
        <label>1</label>
    </ligand>
</feature>
<keyword evidence="2 14" id="KW-1003">Cell membrane</keyword>
<dbReference type="InterPro" id="IPR017896">
    <property type="entry name" value="4Fe4S_Fe-S-bd"/>
</dbReference>
<dbReference type="HAMAP" id="MF_01351">
    <property type="entry name" value="NDH1_NuoI"/>
    <property type="match status" value="1"/>
</dbReference>
<evidence type="ECO:0000259" key="16">
    <source>
        <dbReference type="PROSITE" id="PS51379"/>
    </source>
</evidence>
<feature type="binding site" evidence="14">
    <location>
        <position position="109"/>
    </location>
    <ligand>
        <name>[4Fe-4S] cluster</name>
        <dbReference type="ChEBI" id="CHEBI:49883"/>
        <label>2</label>
    </ligand>
</feature>
<dbReference type="EMBL" id="CP012029">
    <property type="protein sequence ID" value="ALO24534.1"/>
    <property type="molecule type" value="Genomic_DNA"/>
</dbReference>
<gene>
    <name evidence="14" type="primary">nuoI</name>
    <name evidence="17" type="ORF">LBBP_00167</name>
</gene>
<evidence type="ECO:0000256" key="1">
    <source>
        <dbReference type="ARBA" id="ARBA00010277"/>
    </source>
</evidence>
<dbReference type="Proteomes" id="UP000058857">
    <property type="component" value="Chromosome 1"/>
</dbReference>
<dbReference type="NCBIfam" id="TIGR01971">
    <property type="entry name" value="NuoI"/>
    <property type="match status" value="1"/>
</dbReference>
<sequence>MFSEGWQNWSKNLRLLLRRLALGTVNVVRVASLHKLSWYEKFYFYSIGKGLWITLKHFIKAAILRRTVTIEYPEKKRKYSTRFRGMHTMKRDEQGRERCTSCFCCMWICPADAIYIEAGEVAPEIQHLHPEDKYAKKFEIDLLRCIFCGMCEEACPKGAIYLDGPGEMATDNREDLILTKERMMQIVGGPIIGERQ</sequence>
<dbReference type="PANTHER" id="PTHR10849">
    <property type="entry name" value="NADH DEHYDROGENASE UBIQUINONE IRON-SULFUR PROTEIN 8, MITOCHONDRIAL"/>
    <property type="match status" value="1"/>
</dbReference>
<dbReference type="PANTHER" id="PTHR10849:SF20">
    <property type="entry name" value="NADH DEHYDROGENASE [UBIQUINONE] IRON-SULFUR PROTEIN 8, MITOCHONDRIAL"/>
    <property type="match status" value="1"/>
</dbReference>
<comment type="function">
    <text evidence="14">NDH-1 shuttles electrons from NADH, via FMN and iron-sulfur (Fe-S) centers, to quinones in the respiratory chain. The immediate electron acceptor for the enzyme in this species is believed to be ubiquinone. Couples the redox reaction to proton translocation (for every two electrons transferred, four hydrogen ions are translocated across the cytoplasmic membrane), and thus conserves the redox energy in a proton gradient.</text>
</comment>
<dbReference type="GO" id="GO:0009060">
    <property type="term" value="P:aerobic respiration"/>
    <property type="evidence" value="ECO:0007669"/>
    <property type="project" value="TreeGrafter"/>
</dbReference>
<evidence type="ECO:0000256" key="2">
    <source>
        <dbReference type="ARBA" id="ARBA00022475"/>
    </source>
</evidence>
<protein>
    <recommendedName>
        <fullName evidence="14">NADH-quinone oxidoreductase subunit I</fullName>
        <ecNumber evidence="14">7.1.1.-</ecNumber>
    </recommendedName>
    <alternativeName>
        <fullName evidence="14">NADH dehydrogenase I subunit I</fullName>
    </alternativeName>
    <alternativeName>
        <fullName evidence="14">NDH-1 subunit I</fullName>
    </alternativeName>
</protein>
<feature type="domain" description="4Fe-4S ferredoxin-type" evidence="16">
    <location>
        <begin position="90"/>
        <end position="119"/>
    </location>
</feature>
<keyword evidence="6 14" id="KW-0479">Metal-binding</keyword>
<comment type="subcellular location">
    <subcellularLocation>
        <location evidence="14">Cell membrane</location>
        <topology evidence="14">Peripheral membrane protein</topology>
    </subcellularLocation>
</comment>
<dbReference type="Gene3D" id="3.30.70.3270">
    <property type="match status" value="1"/>
</dbReference>
<organism evidence="17">
    <name type="scientific">Leptospira borgpetersenii serovar Ballum</name>
    <dbReference type="NCBI Taxonomy" id="280505"/>
    <lineage>
        <taxon>Bacteria</taxon>
        <taxon>Pseudomonadati</taxon>
        <taxon>Spirochaetota</taxon>
        <taxon>Spirochaetia</taxon>
        <taxon>Leptospirales</taxon>
        <taxon>Leptospiraceae</taxon>
        <taxon>Leptospira</taxon>
    </lineage>
</organism>
<keyword evidence="12 14" id="KW-0830">Ubiquinone</keyword>